<accession>A0A136PXA4</accession>
<evidence type="ECO:0000313" key="4">
    <source>
        <dbReference type="Proteomes" id="UP000070620"/>
    </source>
</evidence>
<dbReference type="EMBL" id="LRQV01000010">
    <property type="protein sequence ID" value="KXK63045.1"/>
    <property type="molecule type" value="Genomic_DNA"/>
</dbReference>
<feature type="compositionally biased region" description="Polar residues" evidence="1">
    <location>
        <begin position="50"/>
        <end position="61"/>
    </location>
</feature>
<proteinExistence type="predicted"/>
<evidence type="ECO:0008006" key="5">
    <source>
        <dbReference type="Google" id="ProtNLM"/>
    </source>
</evidence>
<gene>
    <name evidence="3" type="ORF">AWW66_05215</name>
</gene>
<name>A0A136PXA4_9ACTN</name>
<dbReference type="Proteomes" id="UP000070620">
    <property type="component" value="Unassembled WGS sequence"/>
</dbReference>
<feature type="signal peptide" evidence="2">
    <location>
        <begin position="1"/>
        <end position="17"/>
    </location>
</feature>
<evidence type="ECO:0000313" key="3">
    <source>
        <dbReference type="EMBL" id="KXK63045.1"/>
    </source>
</evidence>
<reference evidence="3 4" key="1">
    <citation type="submission" date="2016-01" db="EMBL/GenBank/DDBJ databases">
        <title>Whole genome sequence and analysis of Micromonospora rosaria DSM 803, which can produce antibacterial substance rosamicin.</title>
        <authorList>
            <person name="Yang H."/>
            <person name="He X."/>
            <person name="Zhu D."/>
        </authorList>
    </citation>
    <scope>NUCLEOTIDE SEQUENCE [LARGE SCALE GENOMIC DNA]</scope>
    <source>
        <strain evidence="3 4">DSM 803</strain>
    </source>
</reference>
<evidence type="ECO:0000256" key="1">
    <source>
        <dbReference type="SAM" id="MobiDB-lite"/>
    </source>
</evidence>
<protein>
    <recommendedName>
        <fullName evidence="5">Tat pathway signal sequence domain protein</fullName>
    </recommendedName>
</protein>
<dbReference type="AlphaFoldDB" id="A0A136PXA4"/>
<feature type="compositionally biased region" description="Basic and acidic residues" evidence="1">
    <location>
        <begin position="108"/>
        <end position="123"/>
    </location>
</feature>
<feature type="region of interest" description="Disordered" evidence="1">
    <location>
        <begin position="108"/>
        <end position="132"/>
    </location>
</feature>
<keyword evidence="2" id="KW-0732">Signal</keyword>
<evidence type="ECO:0000256" key="2">
    <source>
        <dbReference type="SAM" id="SignalP"/>
    </source>
</evidence>
<comment type="caution">
    <text evidence="3">The sequence shown here is derived from an EMBL/GenBank/DDBJ whole genome shotgun (WGS) entry which is preliminary data.</text>
</comment>
<feature type="chain" id="PRO_5038595166" description="Tat pathway signal sequence domain protein" evidence="2">
    <location>
        <begin position="18"/>
        <end position="277"/>
    </location>
</feature>
<feature type="region of interest" description="Disordered" evidence="1">
    <location>
        <begin position="13"/>
        <end position="63"/>
    </location>
</feature>
<feature type="compositionally biased region" description="Low complexity" evidence="1">
    <location>
        <begin position="13"/>
        <end position="26"/>
    </location>
</feature>
<sequence length="277" mass="30215">MLALLAAVTGPVAPAAANPGPAGAGTSAVSAPGPDRQAPPGAVTYREQGTRNPTGTCTFTTEGKRDARKGPAVLFFTELSYDPGTCSRTMARVEYSPDDVPPALARRFEQRDERGQERTESGEKAPAPRSNAAAGEMTVIPFWVEAQAWWEDKVYIDLTMTRSRVSGAFVLEDLGRYGASYHESYWYWFDTSGWRRDSADNLFHADFYNALTNTVGTFSNPIFYLPGICDGIGQVTYSGHPHTFVYYSAGFVGYSLVLERAGNCRAGMVENFAVWIA</sequence>
<organism evidence="3 4">
    <name type="scientific">Micromonospora rosaria</name>
    <dbReference type="NCBI Taxonomy" id="47874"/>
    <lineage>
        <taxon>Bacteria</taxon>
        <taxon>Bacillati</taxon>
        <taxon>Actinomycetota</taxon>
        <taxon>Actinomycetes</taxon>
        <taxon>Micromonosporales</taxon>
        <taxon>Micromonosporaceae</taxon>
        <taxon>Micromonospora</taxon>
    </lineage>
</organism>
<keyword evidence="4" id="KW-1185">Reference proteome</keyword>